<protein>
    <recommendedName>
        <fullName evidence="4">Pyruvate carboxyltransferase domain-containing protein</fullName>
    </recommendedName>
</protein>
<dbReference type="InterPro" id="IPR043594">
    <property type="entry name" value="HMGL"/>
</dbReference>
<reference evidence="3" key="1">
    <citation type="journal article" date="2020" name="Nature">
        <title>Giant virus diversity and host interactions through global metagenomics.</title>
        <authorList>
            <person name="Schulz F."/>
            <person name="Roux S."/>
            <person name="Paez-Espino D."/>
            <person name="Jungbluth S."/>
            <person name="Walsh D.A."/>
            <person name="Denef V.J."/>
            <person name="McMahon K.D."/>
            <person name="Konstantinidis K.T."/>
            <person name="Eloe-Fadrosh E.A."/>
            <person name="Kyrpides N.C."/>
            <person name="Woyke T."/>
        </authorList>
    </citation>
    <scope>NUCLEOTIDE SEQUENCE</scope>
    <source>
        <strain evidence="3">GVMAG-S-1101165-83</strain>
    </source>
</reference>
<proteinExistence type="predicted"/>
<dbReference type="GO" id="GO:0046951">
    <property type="term" value="P:ketone body biosynthetic process"/>
    <property type="evidence" value="ECO:0007669"/>
    <property type="project" value="TreeGrafter"/>
</dbReference>
<keyword evidence="2" id="KW-0456">Lyase</keyword>
<keyword evidence="1" id="KW-0479">Metal-binding</keyword>
<dbReference type="GO" id="GO:0046872">
    <property type="term" value="F:metal ion binding"/>
    <property type="evidence" value="ECO:0007669"/>
    <property type="project" value="UniProtKB-KW"/>
</dbReference>
<evidence type="ECO:0000256" key="2">
    <source>
        <dbReference type="ARBA" id="ARBA00023239"/>
    </source>
</evidence>
<dbReference type="SUPFAM" id="SSF51569">
    <property type="entry name" value="Aldolase"/>
    <property type="match status" value="1"/>
</dbReference>
<dbReference type="GO" id="GO:0004419">
    <property type="term" value="F:hydroxymethylglutaryl-CoA lyase activity"/>
    <property type="evidence" value="ECO:0007669"/>
    <property type="project" value="TreeGrafter"/>
</dbReference>
<evidence type="ECO:0000256" key="1">
    <source>
        <dbReference type="ARBA" id="ARBA00022723"/>
    </source>
</evidence>
<dbReference type="InterPro" id="IPR013785">
    <property type="entry name" value="Aldolase_TIM"/>
</dbReference>
<evidence type="ECO:0008006" key="4">
    <source>
        <dbReference type="Google" id="ProtNLM"/>
    </source>
</evidence>
<accession>A0A6C0K1T1</accession>
<dbReference type="AlphaFoldDB" id="A0A6C0K1T1"/>
<sequence>MLSNISKTVKLRTNYNNKMRVLVPPILTDVSLRDGLQGLTREVQETFTLNKKKNIFHNIIFNYKPKNIEIGSIVNPKVLPIMSDSVQLYNYAVDFIKNSEKTHEICETDTNVFIVVPNEKGFNIGLSHGIKNYSFLTSVSDSFQQKNVNKTLLETKKELKKIFSKMELLETTETCKFKTKLYISCITDCPLEGKINNDSIIHEILYYNEDFPKIEEFCLSDTCGSLKFEDYKYIVDSCIFFGLHPSKISLHLHINKKNIEEINQIIKHSINNNINRFDVSIMESGGCSLTMPSSDLLPNASYELFNFFFKKYSDEI</sequence>
<dbReference type="Gene3D" id="3.20.20.70">
    <property type="entry name" value="Aldolase class I"/>
    <property type="match status" value="1"/>
</dbReference>
<dbReference type="EMBL" id="MN740771">
    <property type="protein sequence ID" value="QHU10740.1"/>
    <property type="molecule type" value="Genomic_DNA"/>
</dbReference>
<evidence type="ECO:0000313" key="3">
    <source>
        <dbReference type="EMBL" id="QHU10740.1"/>
    </source>
</evidence>
<organism evidence="3">
    <name type="scientific">viral metagenome</name>
    <dbReference type="NCBI Taxonomy" id="1070528"/>
    <lineage>
        <taxon>unclassified sequences</taxon>
        <taxon>metagenomes</taxon>
        <taxon>organismal metagenomes</taxon>
    </lineage>
</organism>
<name>A0A6C0K1T1_9ZZZZ</name>
<dbReference type="PANTHER" id="PTHR42738:SF7">
    <property type="entry name" value="HYDROXYMETHYLGLUTARYL-COA LYASE"/>
    <property type="match status" value="1"/>
</dbReference>
<dbReference type="PANTHER" id="PTHR42738">
    <property type="entry name" value="HYDROXYMETHYLGLUTARYL-COA LYASE"/>
    <property type="match status" value="1"/>
</dbReference>
<dbReference type="GO" id="GO:0006552">
    <property type="term" value="P:L-leucine catabolic process"/>
    <property type="evidence" value="ECO:0007669"/>
    <property type="project" value="TreeGrafter"/>
</dbReference>